<evidence type="ECO:0000256" key="2">
    <source>
        <dbReference type="SAM" id="Phobius"/>
    </source>
</evidence>
<feature type="transmembrane region" description="Helical" evidence="2">
    <location>
        <begin position="6"/>
        <end position="26"/>
    </location>
</feature>
<keyword evidence="4" id="KW-1185">Reference proteome</keyword>
<dbReference type="PATRIC" id="fig|1349767.4.peg.1322"/>
<evidence type="ECO:0000313" key="3">
    <source>
        <dbReference type="EMBL" id="CDG85297.1"/>
    </source>
</evidence>
<evidence type="ECO:0000256" key="1">
    <source>
        <dbReference type="SAM" id="MobiDB-lite"/>
    </source>
</evidence>
<dbReference type="KEGG" id="jag:GJA_4691"/>
<evidence type="ECO:0000313" key="4">
    <source>
        <dbReference type="Proteomes" id="UP000027604"/>
    </source>
</evidence>
<reference evidence="3 4" key="1">
    <citation type="journal article" date="2015" name="Genome Announc.">
        <title>Genome Sequence of Mushroom Soft-Rot Pathogen Janthinobacterium agaricidamnosum.</title>
        <authorList>
            <person name="Graupner K."/>
            <person name="Lackner G."/>
            <person name="Hertweck C."/>
        </authorList>
    </citation>
    <scope>NUCLEOTIDE SEQUENCE [LARGE SCALE GENOMIC DNA]</scope>
    <source>
        <strain evidence="4">NBRC 102515 / DSM 9628</strain>
    </source>
</reference>
<dbReference type="EMBL" id="HG322949">
    <property type="protein sequence ID" value="CDG85297.1"/>
    <property type="molecule type" value="Genomic_DNA"/>
</dbReference>
<keyword evidence="2" id="KW-0812">Transmembrane</keyword>
<keyword evidence="2" id="KW-0472">Membrane</keyword>
<feature type="region of interest" description="Disordered" evidence="1">
    <location>
        <begin position="28"/>
        <end position="49"/>
    </location>
</feature>
<gene>
    <name evidence="3" type="ORF">GJA_4691</name>
</gene>
<evidence type="ECO:0008006" key="5">
    <source>
        <dbReference type="Google" id="ProtNLM"/>
    </source>
</evidence>
<dbReference type="RefSeq" id="WP_167541140.1">
    <property type="nucleotide sequence ID" value="NZ_BCTH01000064.1"/>
</dbReference>
<protein>
    <recommendedName>
        <fullName evidence="5">Transmembrane protein</fullName>
    </recommendedName>
</protein>
<dbReference type="HOGENOM" id="CLU_3136609_0_0_4"/>
<accession>W0VDB6</accession>
<dbReference type="STRING" id="1349767.GJA_4691"/>
<dbReference type="AlphaFoldDB" id="W0VDB6"/>
<dbReference type="Proteomes" id="UP000027604">
    <property type="component" value="Chromosome I"/>
</dbReference>
<proteinExistence type="predicted"/>
<sequence>MWVLIIEALVAFFLLVFIVWWTMYSGKKPTPPIQKKQLTDQQSEQDKLK</sequence>
<name>W0VDB6_9BURK</name>
<organism evidence="3 4">
    <name type="scientific">Janthinobacterium agaricidamnosum NBRC 102515 = DSM 9628</name>
    <dbReference type="NCBI Taxonomy" id="1349767"/>
    <lineage>
        <taxon>Bacteria</taxon>
        <taxon>Pseudomonadati</taxon>
        <taxon>Pseudomonadota</taxon>
        <taxon>Betaproteobacteria</taxon>
        <taxon>Burkholderiales</taxon>
        <taxon>Oxalobacteraceae</taxon>
        <taxon>Janthinobacterium</taxon>
    </lineage>
</organism>
<keyword evidence="2" id="KW-1133">Transmembrane helix</keyword>